<dbReference type="EC" id="1.1.1.244" evidence="6"/>
<dbReference type="InterPro" id="IPR018211">
    <property type="entry name" value="ADH_Fe_CS"/>
</dbReference>
<gene>
    <name evidence="6" type="primary">mdh_2</name>
    <name evidence="6" type="ORF">VCE7224_02259</name>
</gene>
<dbReference type="Gene3D" id="3.40.50.1970">
    <property type="match status" value="1"/>
</dbReference>
<evidence type="ECO:0000313" key="7">
    <source>
        <dbReference type="Proteomes" id="UP000092819"/>
    </source>
</evidence>
<evidence type="ECO:0000259" key="5">
    <source>
        <dbReference type="Pfam" id="PF25137"/>
    </source>
</evidence>
<comment type="similarity">
    <text evidence="2">Belongs to the iron-containing alcohol dehydrogenase family.</text>
</comment>
<dbReference type="AlphaFoldDB" id="A0A1C3JEG1"/>
<dbReference type="GO" id="GO:0046872">
    <property type="term" value="F:metal ion binding"/>
    <property type="evidence" value="ECO:0007669"/>
    <property type="project" value="InterPro"/>
</dbReference>
<dbReference type="PANTHER" id="PTHR11496">
    <property type="entry name" value="ALCOHOL DEHYDROGENASE"/>
    <property type="match status" value="1"/>
</dbReference>
<dbReference type="Pfam" id="PF25137">
    <property type="entry name" value="ADH_Fe_C"/>
    <property type="match status" value="1"/>
</dbReference>
<proteinExistence type="inferred from homology"/>
<dbReference type="Gene3D" id="1.20.1090.10">
    <property type="entry name" value="Dehydroquinate synthase-like - alpha domain"/>
    <property type="match status" value="1"/>
</dbReference>
<accession>A0A1C3JEG1</accession>
<keyword evidence="3 6" id="KW-0560">Oxidoreductase</keyword>
<dbReference type="InterPro" id="IPR056798">
    <property type="entry name" value="ADH_Fe_C"/>
</dbReference>
<dbReference type="InterPro" id="IPR001670">
    <property type="entry name" value="ADH_Fe/GldA"/>
</dbReference>
<dbReference type="Pfam" id="PF00465">
    <property type="entry name" value="Fe-ADH"/>
    <property type="match status" value="1"/>
</dbReference>
<evidence type="ECO:0000256" key="2">
    <source>
        <dbReference type="ARBA" id="ARBA00007358"/>
    </source>
</evidence>
<sequence length="372" mass="39682">MTSHVFSVPDLYFGTNAISSLERLNSKKVAIVTDAFMVSSGKTQLLTQAMPYATVSVFSDVKPDPNTAVIVAGVQQFKSFQPDVIIALGGGSPLDAAKSIKITLEDLYQGEKIELIAIPTTSGSGSEVTSYAVISDASSGKKYPLVSPDLLPDAALLDPDLVLSVPRMIAIDTGMDVLTHAIEAVLSTDSNDFSDALAEKAIHLVATHLPLVVENEFAIEPREHMHNASCMAGMAFNSSGLGLVHGMAHALGGILHISHGKINAMLLPLIIDFNSENCSVDIQNKYYKCACLMNINVDCPSQAASALSDEIRHLNKQLQIPASLTELGKKREDIEIARQVIVETTLADGCTTTNPRKPSAIDIDTLLTKIIG</sequence>
<name>A0A1C3JEG1_9VIBR</name>
<reference evidence="7" key="1">
    <citation type="submission" date="2016-06" db="EMBL/GenBank/DDBJ databases">
        <authorList>
            <person name="Rodrigo-Torres L."/>
            <person name="Arahal D.R."/>
        </authorList>
    </citation>
    <scope>NUCLEOTIDE SEQUENCE [LARGE SCALE GENOMIC DNA]</scope>
    <source>
        <strain evidence="7">CECT 7224</strain>
    </source>
</reference>
<dbReference type="FunFam" id="1.20.1090.10:FF:000001">
    <property type="entry name" value="Aldehyde-alcohol dehydrogenase"/>
    <property type="match status" value="1"/>
</dbReference>
<keyword evidence="7" id="KW-1185">Reference proteome</keyword>
<protein>
    <submittedName>
        <fullName evidence="6">NAD-dependent methanol dehydrogenase</fullName>
        <ecNumber evidence="6">1.1.1.244</ecNumber>
    </submittedName>
</protein>
<feature type="domain" description="Fe-containing alcohol dehydrogenase-like C-terminal" evidence="5">
    <location>
        <begin position="171"/>
        <end position="370"/>
    </location>
</feature>
<dbReference type="PROSITE" id="PS00913">
    <property type="entry name" value="ADH_IRON_1"/>
    <property type="match status" value="1"/>
</dbReference>
<evidence type="ECO:0000313" key="6">
    <source>
        <dbReference type="EMBL" id="SBT13510.1"/>
    </source>
</evidence>
<feature type="domain" description="Alcohol dehydrogenase iron-type/glycerol dehydrogenase GldA" evidence="4">
    <location>
        <begin position="11"/>
        <end position="159"/>
    </location>
</feature>
<evidence type="ECO:0000259" key="4">
    <source>
        <dbReference type="Pfam" id="PF00465"/>
    </source>
</evidence>
<organism evidence="6 7">
    <name type="scientific">Vibrio celticus</name>
    <dbReference type="NCBI Taxonomy" id="446372"/>
    <lineage>
        <taxon>Bacteria</taxon>
        <taxon>Pseudomonadati</taxon>
        <taxon>Pseudomonadota</taxon>
        <taxon>Gammaproteobacteria</taxon>
        <taxon>Vibrionales</taxon>
        <taxon>Vibrionaceae</taxon>
        <taxon>Vibrio</taxon>
    </lineage>
</organism>
<dbReference type="InterPro" id="IPR039697">
    <property type="entry name" value="Alcohol_dehydrogenase_Fe"/>
</dbReference>
<dbReference type="FunFam" id="3.40.50.1970:FF:000003">
    <property type="entry name" value="Alcohol dehydrogenase, iron-containing"/>
    <property type="match status" value="1"/>
</dbReference>
<evidence type="ECO:0000256" key="3">
    <source>
        <dbReference type="ARBA" id="ARBA00023002"/>
    </source>
</evidence>
<dbReference type="RefSeq" id="WP_065676516.1">
    <property type="nucleotide sequence ID" value="NZ_AP025463.1"/>
</dbReference>
<dbReference type="CDD" id="cd08180">
    <property type="entry name" value="PDD"/>
    <property type="match status" value="1"/>
</dbReference>
<evidence type="ECO:0000256" key="1">
    <source>
        <dbReference type="ARBA" id="ARBA00001962"/>
    </source>
</evidence>
<comment type="cofactor">
    <cofactor evidence="1">
        <name>Fe cation</name>
        <dbReference type="ChEBI" id="CHEBI:24875"/>
    </cofactor>
</comment>
<dbReference type="SUPFAM" id="SSF56796">
    <property type="entry name" value="Dehydroquinate synthase-like"/>
    <property type="match status" value="1"/>
</dbReference>
<dbReference type="EMBL" id="FLQZ01000043">
    <property type="protein sequence ID" value="SBT13510.1"/>
    <property type="molecule type" value="Genomic_DNA"/>
</dbReference>
<dbReference type="PANTHER" id="PTHR11496:SF83">
    <property type="entry name" value="HYDROXYACID-OXOACID TRANSHYDROGENASE, MITOCHONDRIAL"/>
    <property type="match status" value="1"/>
</dbReference>
<dbReference type="GO" id="GO:0050093">
    <property type="term" value="F:methanol dehydrogenase (NAD+) activity"/>
    <property type="evidence" value="ECO:0007669"/>
    <property type="project" value="UniProtKB-EC"/>
</dbReference>
<dbReference type="Proteomes" id="UP000092819">
    <property type="component" value="Unassembled WGS sequence"/>
</dbReference>